<gene>
    <name evidence="2" type="ORF">CVD27_17190</name>
</gene>
<reference evidence="2 3" key="1">
    <citation type="submission" date="2017-11" db="EMBL/GenBank/DDBJ databases">
        <title>Comparitive Functional Genomics of Dry Heat Resistant strains isolated from the Viking Spacecraft.</title>
        <authorList>
            <person name="Seuylemezian A."/>
            <person name="Cooper K."/>
            <person name="Vaishampayan P."/>
        </authorList>
    </citation>
    <scope>NUCLEOTIDE SEQUENCE [LARGE SCALE GENOMIC DNA]</scope>
    <source>
        <strain evidence="2 3">V32-6</strain>
    </source>
</reference>
<dbReference type="InterPro" id="IPR009195">
    <property type="entry name" value="Uncharacterised_YjbK"/>
</dbReference>
<sequence length="196" mass="23256">MTQNIEIEFKNMLTKAEYERILSEFNIVENQIITQENFYFDTPAFALKKAKSALRIRKIGMNYMMTLKQPREIGLLETNQVLTSEEASEATNKGRLPNGQIKQLIEQIHIPFASIEYFGSLITNRVEFPYKDGILVLDHSLYLQKEDYEMEYEVVNYQEGLKNFQTLLEQFGIPERRTENKVHRFYNQKYRQSKTF</sequence>
<keyword evidence="3" id="KW-1185">Reference proteome</keyword>
<dbReference type="RefSeq" id="WP_101649116.1">
    <property type="nucleotide sequence ID" value="NZ_PGVE01000064.1"/>
</dbReference>
<feature type="domain" description="CYTH" evidence="1">
    <location>
        <begin position="4"/>
        <end position="192"/>
    </location>
</feature>
<dbReference type="AlphaFoldDB" id="A0A2N5HBN0"/>
<dbReference type="PROSITE" id="PS51707">
    <property type="entry name" value="CYTH"/>
    <property type="match status" value="1"/>
</dbReference>
<dbReference type="CDD" id="cd07762">
    <property type="entry name" value="CYTH-like_Pase_1"/>
    <property type="match status" value="1"/>
</dbReference>
<dbReference type="InterPro" id="IPR033469">
    <property type="entry name" value="CYTH-like_dom_sf"/>
</dbReference>
<evidence type="ECO:0000313" key="3">
    <source>
        <dbReference type="Proteomes" id="UP000234950"/>
    </source>
</evidence>
<evidence type="ECO:0000313" key="2">
    <source>
        <dbReference type="EMBL" id="PLS02918.1"/>
    </source>
</evidence>
<organism evidence="2 3">
    <name type="scientific">Neobacillus cucumis</name>
    <dbReference type="NCBI Taxonomy" id="1740721"/>
    <lineage>
        <taxon>Bacteria</taxon>
        <taxon>Bacillati</taxon>
        <taxon>Bacillota</taxon>
        <taxon>Bacilli</taxon>
        <taxon>Bacillales</taxon>
        <taxon>Bacillaceae</taxon>
        <taxon>Neobacillus</taxon>
    </lineage>
</organism>
<evidence type="ECO:0000259" key="1">
    <source>
        <dbReference type="PROSITE" id="PS51707"/>
    </source>
</evidence>
<dbReference type="SMART" id="SM01118">
    <property type="entry name" value="CYTH"/>
    <property type="match status" value="1"/>
</dbReference>
<accession>A0A2N5HBN0</accession>
<proteinExistence type="predicted"/>
<dbReference type="EMBL" id="PGVE01000064">
    <property type="protein sequence ID" value="PLS02918.1"/>
    <property type="molecule type" value="Genomic_DNA"/>
</dbReference>
<dbReference type="InterPro" id="IPR023577">
    <property type="entry name" value="CYTH_domain"/>
</dbReference>
<dbReference type="Proteomes" id="UP000234950">
    <property type="component" value="Unassembled WGS sequence"/>
</dbReference>
<protein>
    <submittedName>
        <fullName evidence="2">CYTH domain-containing protein</fullName>
    </submittedName>
</protein>
<dbReference type="Pfam" id="PF01928">
    <property type="entry name" value="CYTH"/>
    <property type="match status" value="1"/>
</dbReference>
<dbReference type="SUPFAM" id="SSF55154">
    <property type="entry name" value="CYTH-like phosphatases"/>
    <property type="match status" value="1"/>
</dbReference>
<comment type="caution">
    <text evidence="2">The sequence shown here is derived from an EMBL/GenBank/DDBJ whole genome shotgun (WGS) entry which is preliminary data.</text>
</comment>
<dbReference type="Gene3D" id="2.40.320.10">
    <property type="entry name" value="Hypothetical Protein Pfu-838710-001"/>
    <property type="match status" value="1"/>
</dbReference>
<dbReference type="PIRSF" id="PIRSF012526">
    <property type="entry name" value="CYTH_UCP012526"/>
    <property type="match status" value="1"/>
</dbReference>
<dbReference type="OrthoDB" id="384378at2"/>
<name>A0A2N5HBN0_9BACI</name>